<reference evidence="2 3" key="1">
    <citation type="submission" date="2017-07" db="EMBL/GenBank/DDBJ databases">
        <title>The new phylogeny of genus Mycobacterium.</title>
        <authorList>
            <person name="Tortoli E."/>
            <person name="Trovato A."/>
            <person name="Cirillo D.M."/>
        </authorList>
    </citation>
    <scope>NUCLEOTIDE SEQUENCE [LARGE SCALE GENOMIC DNA]</scope>
    <source>
        <strain evidence="2 3">ATCC 33027</strain>
    </source>
</reference>
<protein>
    <submittedName>
        <fullName evidence="2">Uncharacterized protein</fullName>
    </submittedName>
</protein>
<dbReference type="RefSeq" id="WP_094477217.1">
    <property type="nucleotide sequence ID" value="NZ_NOZR01000003.1"/>
</dbReference>
<comment type="caution">
    <text evidence="2">The sequence shown here is derived from an EMBL/GenBank/DDBJ whole genome shotgun (WGS) entry which is preliminary data.</text>
</comment>
<keyword evidence="3" id="KW-1185">Reference proteome</keyword>
<keyword evidence="1" id="KW-0472">Membrane</keyword>
<keyword evidence="1" id="KW-1133">Transmembrane helix</keyword>
<evidence type="ECO:0000256" key="1">
    <source>
        <dbReference type="SAM" id="Phobius"/>
    </source>
</evidence>
<dbReference type="EMBL" id="NOZR01000003">
    <property type="protein sequence ID" value="OYN81799.1"/>
    <property type="molecule type" value="Genomic_DNA"/>
</dbReference>
<organism evidence="2 3">
    <name type="scientific">Mycolicibacterium sphagni</name>
    <dbReference type="NCBI Taxonomy" id="1786"/>
    <lineage>
        <taxon>Bacteria</taxon>
        <taxon>Bacillati</taxon>
        <taxon>Actinomycetota</taxon>
        <taxon>Actinomycetes</taxon>
        <taxon>Mycobacteriales</taxon>
        <taxon>Mycobacteriaceae</taxon>
        <taxon>Mycolicibacterium</taxon>
    </lineage>
</organism>
<keyword evidence="1" id="KW-0812">Transmembrane</keyword>
<accession>A0A255DQS4</accession>
<evidence type="ECO:0000313" key="3">
    <source>
        <dbReference type="Proteomes" id="UP000216063"/>
    </source>
</evidence>
<name>A0A255DQS4_9MYCO</name>
<dbReference type="Proteomes" id="UP000216063">
    <property type="component" value="Unassembled WGS sequence"/>
</dbReference>
<proteinExistence type="predicted"/>
<evidence type="ECO:0000313" key="2">
    <source>
        <dbReference type="EMBL" id="OYN81799.1"/>
    </source>
</evidence>
<feature type="transmembrane region" description="Helical" evidence="1">
    <location>
        <begin position="78"/>
        <end position="100"/>
    </location>
</feature>
<gene>
    <name evidence="2" type="ORF">CG716_05510</name>
</gene>
<dbReference type="AlphaFoldDB" id="A0A255DQS4"/>
<sequence>MRDTEDFIRELERAAERQRQDYLALLGTFQKPLSHLGAFEKSRRDHYSHYAPARRGAPWADPFTHNRPTRRRVTAKQIIIGSIVLIAVLTMLVLFIAQLATNPIHH</sequence>